<dbReference type="InterPro" id="IPR000008">
    <property type="entry name" value="C2_dom"/>
</dbReference>
<dbReference type="InterPro" id="IPR033177">
    <property type="entry name" value="PSD-B"/>
</dbReference>
<keyword evidence="10 11" id="KW-0670">Pyruvate</keyword>
<proteinExistence type="inferred from homology"/>
<evidence type="ECO:0000256" key="5">
    <source>
        <dbReference type="ARBA" id="ARBA00023136"/>
    </source>
</evidence>
<keyword evidence="3 11" id="KW-0210">Decarboxylase</keyword>
<comment type="catalytic activity">
    <reaction evidence="11">
        <text>a 1,2-diacyl-sn-glycero-3-phospho-L-serine + H(+) = a 1,2-diacyl-sn-glycero-3-phosphoethanolamine + CO2</text>
        <dbReference type="Rhea" id="RHEA:20828"/>
        <dbReference type="ChEBI" id="CHEBI:15378"/>
        <dbReference type="ChEBI" id="CHEBI:16526"/>
        <dbReference type="ChEBI" id="CHEBI:57262"/>
        <dbReference type="ChEBI" id="CHEBI:64612"/>
        <dbReference type="EC" id="4.1.1.65"/>
    </reaction>
</comment>
<dbReference type="EMBL" id="HG316460">
    <property type="protein sequence ID" value="CDF90429.1"/>
    <property type="molecule type" value="Genomic_DNA"/>
</dbReference>
<dbReference type="GO" id="GO:0010008">
    <property type="term" value="C:endosome membrane"/>
    <property type="evidence" value="ECO:0007669"/>
    <property type="project" value="UniProtKB-SubCell"/>
</dbReference>
<feature type="chain" id="PRO_5035346456" description="Phosphatidylserine decarboxylase 2 beta chain" evidence="11">
    <location>
        <begin position="1"/>
        <end position="968"/>
    </location>
</feature>
<keyword evidence="4 11" id="KW-0443">Lipid metabolism</keyword>
<dbReference type="CDD" id="cd04039">
    <property type="entry name" value="C2_PSD"/>
    <property type="match status" value="1"/>
</dbReference>
<dbReference type="InterPro" id="IPR033179">
    <property type="entry name" value="PSD_type2_pro"/>
</dbReference>
<dbReference type="InterPro" id="IPR035892">
    <property type="entry name" value="C2_domain_sf"/>
</dbReference>
<dbReference type="GO" id="GO:0004609">
    <property type="term" value="F:phosphatidylserine decarboxylase activity"/>
    <property type="evidence" value="ECO:0007669"/>
    <property type="project" value="UniProtKB-UniRule"/>
</dbReference>
<keyword evidence="11" id="KW-0333">Golgi apparatus</keyword>
<dbReference type="PANTHER" id="PTHR10067:SF17">
    <property type="entry name" value="PHOSPHATIDYLSERINE DECARBOXYLASE PROENZYME 2"/>
    <property type="match status" value="1"/>
</dbReference>
<gene>
    <name evidence="11" type="primary">PSD2</name>
    <name evidence="14" type="ORF">BN860_00782g</name>
</gene>
<comment type="subunit">
    <text evidence="11">Heterodimer of a large membrane-associated beta subunit and a small pyruvoyl-containing alpha subunit. Interacts with pstB2. This interaction may be a means to structurally tether the donor membrane (ER) harboring PstB2 to acceptor membranes (Golgi/endosomes) harboring PSD2 during PtdSer transport to the site of PtdEtn synthesis.</text>
</comment>
<protein>
    <recommendedName>
        <fullName evidence="11">Phosphatidylserine decarboxylase proenzyme 2</fullName>
        <ecNumber evidence="11">4.1.1.65</ecNumber>
    </recommendedName>
    <component>
        <recommendedName>
            <fullName evidence="11">Phosphatidylserine decarboxylase 2 beta chain</fullName>
        </recommendedName>
    </component>
    <component>
        <recommendedName>
            <fullName evidence="11">Phosphatidylserine decarboxylase 2 alpha chain</fullName>
        </recommendedName>
    </component>
</protein>
<evidence type="ECO:0000256" key="10">
    <source>
        <dbReference type="ARBA" id="ARBA00023317"/>
    </source>
</evidence>
<evidence type="ECO:0000256" key="12">
    <source>
        <dbReference type="SAM" id="MobiDB-lite"/>
    </source>
</evidence>
<evidence type="ECO:0000256" key="4">
    <source>
        <dbReference type="ARBA" id="ARBA00023098"/>
    </source>
</evidence>
<feature type="region of interest" description="Disordered" evidence="12">
    <location>
        <begin position="108"/>
        <end position="136"/>
    </location>
</feature>
<keyword evidence="2 11" id="KW-0444">Lipid biosynthesis</keyword>
<evidence type="ECO:0000313" key="14">
    <source>
        <dbReference type="EMBL" id="CDF90429.1"/>
    </source>
</evidence>
<dbReference type="GO" id="GO:0006646">
    <property type="term" value="P:phosphatidylethanolamine biosynthetic process"/>
    <property type="evidence" value="ECO:0007669"/>
    <property type="project" value="UniProtKB-UniRule"/>
</dbReference>
<keyword evidence="5 11" id="KW-0472">Membrane</keyword>
<keyword evidence="11" id="KW-0967">Endosome</keyword>
<comment type="domain">
    <text evidence="11">The C2 domains have an essential, but non-catalytic function. They may facilitate interaction with PstB2 and are required for lipid transport function.</text>
</comment>
<dbReference type="UniPathway" id="UPA00558">
    <property type="reaction ID" value="UER00616"/>
</dbReference>
<evidence type="ECO:0000256" key="7">
    <source>
        <dbReference type="ARBA" id="ARBA00023209"/>
    </source>
</evidence>
<feature type="compositionally biased region" description="Polar residues" evidence="12">
    <location>
        <begin position="114"/>
        <end position="133"/>
    </location>
</feature>
<feature type="modified residue" description="Pyruvic acid (Ser); by autocatalysis" evidence="11">
    <location>
        <position position="969"/>
    </location>
</feature>
<dbReference type="InterPro" id="IPR003817">
    <property type="entry name" value="PS_Dcarbxylase"/>
</dbReference>
<dbReference type="Gene3D" id="2.60.40.150">
    <property type="entry name" value="C2 domain"/>
    <property type="match status" value="1"/>
</dbReference>
<feature type="active site" description="Charge relay system; for autoendoproteolytic cleavage activity" evidence="11">
    <location>
        <position position="825"/>
    </location>
</feature>
<dbReference type="Proteomes" id="UP000019375">
    <property type="component" value="Unassembled WGS sequence"/>
</dbReference>
<name>A0A8J2X959_ZYGB2</name>
<feature type="active site" description="Schiff-base intermediate with substrate; via pyruvic acid; for decarboxylase activity" evidence="11">
    <location>
        <position position="969"/>
    </location>
</feature>
<reference evidence="15" key="1">
    <citation type="journal article" date="2013" name="Genome Announc.">
        <title>Genome sequence of the food spoilage yeast Zygosaccharomyces bailii CLIB 213(T).</title>
        <authorList>
            <person name="Galeote V."/>
            <person name="Bigey F."/>
            <person name="Devillers H."/>
            <person name="Neuveglise C."/>
            <person name="Dequin S."/>
        </authorList>
    </citation>
    <scope>NUCLEOTIDE SEQUENCE [LARGE SCALE GENOMIC DNA]</scope>
    <source>
        <strain evidence="15">CLIB 213 / ATCC 58445 / CBS 680 / CCRC 21525 / NBRC 1098 / NCYC 1416 / NRRL Y-2227</strain>
    </source>
</reference>
<evidence type="ECO:0000313" key="15">
    <source>
        <dbReference type="Proteomes" id="UP000019375"/>
    </source>
</evidence>
<keyword evidence="15" id="KW-1185">Reference proteome</keyword>
<feature type="site" description="Cleavage (non-hydrolytic); by autocatalysis" evidence="11">
    <location>
        <begin position="968"/>
        <end position="969"/>
    </location>
</feature>
<comment type="subcellular location">
    <subcellularLocation>
        <location evidence="11">Golgi apparatus membrane</location>
        <topology evidence="11">Peripheral membrane protein</topology>
        <orientation evidence="11">Cytoplasmic side</orientation>
    </subcellularLocation>
    <subcellularLocation>
        <location evidence="11">Endosome membrane</location>
        <topology evidence="11">Peripheral membrane protein</topology>
        <orientation evidence="11">Cytoplasmic side</orientation>
    </subcellularLocation>
</comment>
<evidence type="ECO:0000256" key="11">
    <source>
        <dbReference type="HAMAP-Rule" id="MF_03209"/>
    </source>
</evidence>
<evidence type="ECO:0000256" key="6">
    <source>
        <dbReference type="ARBA" id="ARBA00023145"/>
    </source>
</evidence>
<feature type="chain" id="PRO_5035346455" description="Phosphatidylserine decarboxylase 2 alpha chain" evidence="11">
    <location>
        <begin position="969"/>
        <end position="1093"/>
    </location>
</feature>
<comment type="cofactor">
    <cofactor evidence="11">
        <name>pyruvate</name>
        <dbReference type="ChEBI" id="CHEBI:15361"/>
    </cofactor>
    <text evidence="11">Binds 1 pyruvoyl group covalently per subunit.</text>
</comment>
<dbReference type="OrthoDB" id="67700at2759"/>
<evidence type="ECO:0000256" key="8">
    <source>
        <dbReference type="ARBA" id="ARBA00023239"/>
    </source>
</evidence>
<dbReference type="EC" id="4.1.1.65" evidence="11"/>
<evidence type="ECO:0000256" key="9">
    <source>
        <dbReference type="ARBA" id="ARBA00023264"/>
    </source>
</evidence>
<keyword evidence="7 11" id="KW-0594">Phospholipid biosynthesis</keyword>
<sequence>MAFMKGRKKKSSNKSSLSLKVRVIQVRSVDLFRDFDCNPICLVTTESFNSKRTSKLRHQKMRWDEELRIRLPVKPTSEWVRIIIYDALPVSSATTQDIDGRYSPVEIMEGGSEVPTNTPTGTRSSQSSTVDLESQTRKTLRQRKYLYVGEAKLSLLDLFKGSEGEEFTIPHAWYKIYDRRRHTMGKSDGSYGEVELGFSLTSQKKHISTEQAYVEWKNSLAATLRYQKNLKKAHSSCSSSSKPANGSFSDLEKPDQRYIDEDDEAYDSYVEYSEEDAAGEFNPVDSEYELLLPFPSHESEETEFDSPRVDLTSMVTALDEYDVMGPEELSVSPPMSSLDLSNGTAIREASRFTAEDDVEEDTDTMDEYSEDEDDNTADITISRSGGRLKNFSKRNHDSKFRSRYLSSWANYKLSKKQHAAGVVFMEIKTIKGLPSSRTKVSRRKYDMDPFVIAVFGRRVFKTSWRKHTLNPIFNECAAFEVFRDETHFGFHFNVMDKDAFSYNNKVARCHLSWSDMMEAQRDDKSWASFELPLELVRHKFCSKPPKLLIKMRFIPYAILKKFFWQNAVNMGTTLETFDIAQLSSYLDRIGSFTTEEVCQFFAHFQRLPWTGACITKDELIEYLQTWNQSAGFKNVWKCPKCSRSCKPSRNTMNSKLVVENDLITHFAVCSYERKCKLLKPSYVSSDFASKRWYSKILIKLTYGKYALGTNNANILVQDRDTGIILEEKISAHVKLGMRIIYNGKGKQSKNFRQLLKTLSVRQGRKFDDPSSVKQIESFIKYHSLNMSECQKCEYKTFNEFFYRKLKPGTRIPEGGSGKIFVSPADSRCTVFASIQQSKEIWIKGSSFTLKRLTRGYAPEMFNDKSCSIAVFRLAPQDYHRFHSPCNGVIGKPIYIEGEYYTVNPMAVRSSLDVFCENVRMVIPIDSQEFGTLLCIPIGAMMVGSIMLTCKEGDFVTRGQELGYFKFGGSTVVIVMPSQRILFDPDLSRNTADGIETLVKVGMSVGHTPDIPEYERERIRLENPEQIERVKRKISIKHQDADILAKFSWQYHALENFLTAEYGEPETVLEAGENTHRGFVVESSSSSTLPSSSG</sequence>
<comment type="PTM">
    <text evidence="11">Is synthesized initially as an inactive proenzyme. Formation of the active enzyme involves a self-maturation process in which the active site pyruvoyl group is generated from an internal serine residue via an autocatalytic post-translational modification. Two non-identical subunits are generated from the proenzyme in this reaction, and the pyruvate is formed at the N-terminus of the alpha chain, which is derived from the carboxyl end of the proenzyme. The autoendoproteolytic cleavage occurs by a canonical serine protease mechanism, in which the side chain hydroxyl group of the serine supplies its oxygen atom to form the C-terminus of the beta chain, while the remainder of the serine residue undergoes an oxidative deamination to produce ammonia and the pyruvoyl prosthetic group on the alpha chain. During this reaction, the Ser that is part of the protease active site of the proenzyme becomes the pyruvoyl prosthetic group, which constitutes an essential element of the active site of the mature decarboxylase.</text>
</comment>
<comment type="similarity">
    <text evidence="11">Belongs to the phosphatidylserine decarboxylase family. PSD-B subfamily. Eukaryotic type II sub-subfamily.</text>
</comment>
<dbReference type="HAMAP" id="MF_00663">
    <property type="entry name" value="PS_decarb_PSD_B_type2"/>
    <property type="match status" value="1"/>
</dbReference>
<evidence type="ECO:0000256" key="3">
    <source>
        <dbReference type="ARBA" id="ARBA00022793"/>
    </source>
</evidence>
<keyword evidence="9 11" id="KW-1208">Phospholipid metabolism</keyword>
<feature type="active site" description="Charge relay system; for autoendoproteolytic cleavage activity" evidence="11">
    <location>
        <position position="969"/>
    </location>
</feature>
<dbReference type="Pfam" id="PF00168">
    <property type="entry name" value="C2"/>
    <property type="match status" value="1"/>
</dbReference>
<dbReference type="GO" id="GO:0005795">
    <property type="term" value="C:Golgi stack"/>
    <property type="evidence" value="ECO:0007669"/>
    <property type="project" value="UniProtKB-UniRule"/>
</dbReference>
<comment type="function">
    <text evidence="11">Catalyzes the formation of phosphatidylethanolamine (PtdEtn) from phosphatidylserine (PtdSer). Plays a central role in phospholipid metabolism and in the interorganelle trafficking of phosphatidylserine.</text>
</comment>
<comment type="pathway">
    <text evidence="1">Lipid metabolism.</text>
</comment>
<feature type="region of interest" description="Disordered" evidence="12">
    <location>
        <begin position="235"/>
        <end position="258"/>
    </location>
</feature>
<dbReference type="SUPFAM" id="SSF49562">
    <property type="entry name" value="C2 domain (Calcium/lipid-binding domain, CaLB)"/>
    <property type="match status" value="1"/>
</dbReference>
<dbReference type="PANTHER" id="PTHR10067">
    <property type="entry name" value="PHOSPHATIDYLSERINE DECARBOXYLASE"/>
    <property type="match status" value="1"/>
</dbReference>
<keyword evidence="8 11" id="KW-0456">Lyase</keyword>
<feature type="domain" description="C2" evidence="13">
    <location>
        <begin position="394"/>
        <end position="527"/>
    </location>
</feature>
<dbReference type="Pfam" id="PF02666">
    <property type="entry name" value="PS_Dcarbxylase"/>
    <property type="match status" value="1"/>
</dbReference>
<dbReference type="PROSITE" id="PS50004">
    <property type="entry name" value="C2"/>
    <property type="match status" value="1"/>
</dbReference>
<dbReference type="AlphaFoldDB" id="A0A8J2X959"/>
<dbReference type="NCBIfam" id="TIGR00163">
    <property type="entry name" value="PS_decarb"/>
    <property type="match status" value="1"/>
</dbReference>
<feature type="region of interest" description="Disordered" evidence="12">
    <location>
        <begin position="352"/>
        <end position="379"/>
    </location>
</feature>
<feature type="compositionally biased region" description="Acidic residues" evidence="12">
    <location>
        <begin position="355"/>
        <end position="376"/>
    </location>
</feature>
<feature type="active site" description="Charge relay system; for autoendoproteolytic cleavage activity" evidence="11">
    <location>
        <position position="882"/>
    </location>
</feature>
<dbReference type="GO" id="GO:0000139">
    <property type="term" value="C:Golgi membrane"/>
    <property type="evidence" value="ECO:0007669"/>
    <property type="project" value="UniProtKB-SubCell"/>
</dbReference>
<evidence type="ECO:0000259" key="13">
    <source>
        <dbReference type="PROSITE" id="PS50004"/>
    </source>
</evidence>
<accession>A0A8J2X959</accession>
<evidence type="ECO:0000256" key="1">
    <source>
        <dbReference type="ARBA" id="ARBA00005189"/>
    </source>
</evidence>
<comment type="pathway">
    <text evidence="11">Phospholipid metabolism; phosphatidylethanolamine biosynthesis; phosphatidylethanolamine from CDP-diacylglycerol: step 2/2.</text>
</comment>
<organism evidence="14 15">
    <name type="scientific">Zygosaccharomyces bailii (strain CLIB 213 / ATCC 58445 / CBS 680 / BCRC 21525 / NBRC 1098 / NCYC 1416 / NRRL Y-2227)</name>
    <dbReference type="NCBI Taxonomy" id="1333698"/>
    <lineage>
        <taxon>Eukaryota</taxon>
        <taxon>Fungi</taxon>
        <taxon>Dikarya</taxon>
        <taxon>Ascomycota</taxon>
        <taxon>Saccharomycotina</taxon>
        <taxon>Saccharomycetes</taxon>
        <taxon>Saccharomycetales</taxon>
        <taxon>Saccharomycetaceae</taxon>
        <taxon>Zygosaccharomyces</taxon>
    </lineage>
</organism>
<dbReference type="SMART" id="SM00239">
    <property type="entry name" value="C2"/>
    <property type="match status" value="2"/>
</dbReference>
<dbReference type="GO" id="GO:0016540">
    <property type="term" value="P:protein autoprocessing"/>
    <property type="evidence" value="ECO:0007669"/>
    <property type="project" value="UniProtKB-UniRule"/>
</dbReference>
<evidence type="ECO:0000256" key="2">
    <source>
        <dbReference type="ARBA" id="ARBA00022516"/>
    </source>
</evidence>
<keyword evidence="6 11" id="KW-0865">Zymogen</keyword>